<proteinExistence type="predicted"/>
<dbReference type="OrthoDB" id="8566528at2"/>
<reference evidence="1 2" key="1">
    <citation type="submission" date="2018-05" db="EMBL/GenBank/DDBJ databases">
        <title>Genomic Encyclopedia of Type Strains, Phase IV (KMG-V): Genome sequencing to study the core and pangenomes of soil and plant-associated prokaryotes.</title>
        <authorList>
            <person name="Whitman W."/>
        </authorList>
    </citation>
    <scope>NUCLEOTIDE SEQUENCE [LARGE SCALE GENOMIC DNA]</scope>
    <source>
        <strain evidence="1 2">SLV-132</strain>
    </source>
</reference>
<evidence type="ECO:0000313" key="1">
    <source>
        <dbReference type="EMBL" id="PWK33731.1"/>
    </source>
</evidence>
<keyword evidence="2" id="KW-1185">Reference proteome</keyword>
<name>A0A316EMJ7_9BURK</name>
<gene>
    <name evidence="1" type="ORF">C7419_10350</name>
</gene>
<protein>
    <recommendedName>
        <fullName evidence="3">Oxalate:formate antiporter</fullName>
    </recommendedName>
</protein>
<dbReference type="Proteomes" id="UP000245754">
    <property type="component" value="Unassembled WGS sequence"/>
</dbReference>
<comment type="caution">
    <text evidence="1">The sequence shown here is derived from an EMBL/GenBank/DDBJ whole genome shotgun (WGS) entry which is preliminary data.</text>
</comment>
<evidence type="ECO:0008006" key="3">
    <source>
        <dbReference type="Google" id="ProtNLM"/>
    </source>
</evidence>
<dbReference type="EMBL" id="QGGT01000003">
    <property type="protein sequence ID" value="PWK33731.1"/>
    <property type="molecule type" value="Genomic_DNA"/>
</dbReference>
<organism evidence="1 2">
    <name type="scientific">Cupriavidus plantarum</name>
    <dbReference type="NCBI Taxonomy" id="942865"/>
    <lineage>
        <taxon>Bacteria</taxon>
        <taxon>Pseudomonadati</taxon>
        <taxon>Pseudomonadota</taxon>
        <taxon>Betaproteobacteria</taxon>
        <taxon>Burkholderiales</taxon>
        <taxon>Burkholderiaceae</taxon>
        <taxon>Cupriavidus</taxon>
    </lineage>
</organism>
<accession>A0A316EMJ7</accession>
<dbReference type="AlphaFoldDB" id="A0A316EMJ7"/>
<dbReference type="RefSeq" id="WP_109583840.1">
    <property type="nucleotide sequence ID" value="NZ_CAJPUX010000005.1"/>
</dbReference>
<dbReference type="GeneID" id="98343048"/>
<sequence>MENKSVETNKGLLAAFWLYVTIPLCWGVYNTILQATKLFQ</sequence>
<evidence type="ECO:0000313" key="2">
    <source>
        <dbReference type="Proteomes" id="UP000245754"/>
    </source>
</evidence>